<comment type="caution">
    <text evidence="2">The sequence shown here is derived from an EMBL/GenBank/DDBJ whole genome shotgun (WGS) entry which is preliminary data.</text>
</comment>
<evidence type="ECO:0000256" key="1">
    <source>
        <dbReference type="SAM" id="MobiDB-lite"/>
    </source>
</evidence>
<evidence type="ECO:0000313" key="3">
    <source>
        <dbReference type="Proteomes" id="UP001283361"/>
    </source>
</evidence>
<gene>
    <name evidence="2" type="ORF">RRG08_041018</name>
</gene>
<evidence type="ECO:0000313" key="2">
    <source>
        <dbReference type="EMBL" id="KAK3803428.1"/>
    </source>
</evidence>
<feature type="region of interest" description="Disordered" evidence="1">
    <location>
        <begin position="121"/>
        <end position="142"/>
    </location>
</feature>
<dbReference type="Proteomes" id="UP001283361">
    <property type="component" value="Unassembled WGS sequence"/>
</dbReference>
<organism evidence="2 3">
    <name type="scientific">Elysia crispata</name>
    <name type="common">lettuce slug</name>
    <dbReference type="NCBI Taxonomy" id="231223"/>
    <lineage>
        <taxon>Eukaryota</taxon>
        <taxon>Metazoa</taxon>
        <taxon>Spiralia</taxon>
        <taxon>Lophotrochozoa</taxon>
        <taxon>Mollusca</taxon>
        <taxon>Gastropoda</taxon>
        <taxon>Heterobranchia</taxon>
        <taxon>Euthyneura</taxon>
        <taxon>Panpulmonata</taxon>
        <taxon>Sacoglossa</taxon>
        <taxon>Placobranchoidea</taxon>
        <taxon>Plakobranchidae</taxon>
        <taxon>Elysia</taxon>
    </lineage>
</organism>
<reference evidence="2" key="1">
    <citation type="journal article" date="2023" name="G3 (Bethesda)">
        <title>A reference genome for the long-term kleptoplast-retaining sea slug Elysia crispata morphotype clarki.</title>
        <authorList>
            <person name="Eastman K.E."/>
            <person name="Pendleton A.L."/>
            <person name="Shaikh M.A."/>
            <person name="Suttiyut T."/>
            <person name="Ogas R."/>
            <person name="Tomko P."/>
            <person name="Gavelis G."/>
            <person name="Widhalm J.R."/>
            <person name="Wisecaver J.H."/>
        </authorList>
    </citation>
    <scope>NUCLEOTIDE SEQUENCE</scope>
    <source>
        <strain evidence="2">ECLA1</strain>
    </source>
</reference>
<keyword evidence="3" id="KW-1185">Reference proteome</keyword>
<dbReference type="EMBL" id="JAWDGP010000129">
    <property type="protein sequence ID" value="KAK3803428.1"/>
    <property type="molecule type" value="Genomic_DNA"/>
</dbReference>
<accession>A0AAE1EF55</accession>
<dbReference type="AlphaFoldDB" id="A0AAE1EF55"/>
<proteinExistence type="predicted"/>
<sequence>MFSRLVRQRLMSARAPGSCGTKYDESALCHSPGERITNMRLQERYACLEAGSAAALQGPEFRHQINLTRHDWRGEKLSSVLAATSRYVVSVLCEIVITSTDLSIFKIFSYACRSNCTSSPEEEKAQKKHPHNQIWRSWPKQG</sequence>
<name>A0AAE1EF55_9GAST</name>
<protein>
    <submittedName>
        <fullName evidence="2">Uncharacterized protein</fullName>
    </submittedName>
</protein>